<feature type="binding site" evidence="9">
    <location>
        <begin position="295"/>
        <end position="302"/>
    </location>
    <ligand>
        <name>ATP</name>
        <dbReference type="ChEBI" id="CHEBI:30616"/>
    </ligand>
</feature>
<dbReference type="SMART" id="SM00491">
    <property type="entry name" value="HELICc2"/>
    <property type="match status" value="1"/>
</dbReference>
<dbReference type="Pfam" id="PF00929">
    <property type="entry name" value="RNase_T"/>
    <property type="match status" value="1"/>
</dbReference>
<evidence type="ECO:0000256" key="2">
    <source>
        <dbReference type="ARBA" id="ARBA00022722"/>
    </source>
</evidence>
<comment type="function">
    <text evidence="6">DNA polymerase III is a complex, multichain enzyme responsible for most of the replicative synthesis in bacteria. The epsilon subunit contain the editing function and is a proofreading 3'-5' exonuclease.</text>
</comment>
<dbReference type="EC" id="3.1.-.-" evidence="9"/>
<dbReference type="GO" id="GO:0003676">
    <property type="term" value="F:nucleic acid binding"/>
    <property type="evidence" value="ECO:0007669"/>
    <property type="project" value="InterPro"/>
</dbReference>
<feature type="domain" description="Helicase ATP-binding" evidence="10">
    <location>
        <begin position="260"/>
        <end position="547"/>
    </location>
</feature>
<dbReference type="FunFam" id="3.30.420.10:FF:000045">
    <property type="entry name" value="3'-5' exonuclease DinG"/>
    <property type="match status" value="1"/>
</dbReference>
<dbReference type="InterPro" id="IPR014013">
    <property type="entry name" value="Helic_SF1/SF2_ATP-bd_DinG/Rad3"/>
</dbReference>
<dbReference type="HAMAP" id="MF_02206">
    <property type="entry name" value="DinG_exonucl"/>
    <property type="match status" value="1"/>
</dbReference>
<dbReference type="PANTHER" id="PTHR11472">
    <property type="entry name" value="DNA REPAIR DEAD HELICASE RAD3/XP-D SUBFAMILY MEMBER"/>
    <property type="match status" value="1"/>
</dbReference>
<evidence type="ECO:0000256" key="9">
    <source>
        <dbReference type="HAMAP-Rule" id="MF_02206"/>
    </source>
</evidence>
<dbReference type="InterPro" id="IPR036397">
    <property type="entry name" value="RNaseH_sf"/>
</dbReference>
<dbReference type="InterPro" id="IPR045028">
    <property type="entry name" value="DinG/Rad3-like"/>
</dbReference>
<evidence type="ECO:0000256" key="8">
    <source>
        <dbReference type="ARBA" id="ARBA00048954"/>
    </source>
</evidence>
<protein>
    <recommendedName>
        <fullName evidence="9">3'-5' exonuclease DinG</fullName>
        <ecNumber evidence="9">3.1.-.-</ecNumber>
    </recommendedName>
</protein>
<dbReference type="PANTHER" id="PTHR11472:SF34">
    <property type="entry name" value="REGULATOR OF TELOMERE ELONGATION HELICASE 1"/>
    <property type="match status" value="1"/>
</dbReference>
<dbReference type="Pfam" id="PF00270">
    <property type="entry name" value="DEAD"/>
    <property type="match status" value="1"/>
</dbReference>
<accession>A0A6J4V0D1</accession>
<dbReference type="GO" id="GO:0006259">
    <property type="term" value="P:DNA metabolic process"/>
    <property type="evidence" value="ECO:0007669"/>
    <property type="project" value="UniProtKB-ARBA"/>
</dbReference>
<comment type="cofactor">
    <cofactor evidence="1">
        <name>[4Fe-4S] cluster</name>
        <dbReference type="ChEBI" id="CHEBI:49883"/>
    </cofactor>
</comment>
<dbReference type="GO" id="GO:0005524">
    <property type="term" value="F:ATP binding"/>
    <property type="evidence" value="ECO:0007669"/>
    <property type="project" value="UniProtKB-UniRule"/>
</dbReference>
<dbReference type="SMART" id="SM00487">
    <property type="entry name" value="DEXDc"/>
    <property type="match status" value="1"/>
</dbReference>
<comment type="subunit">
    <text evidence="7">DNA polymerase III contains a core (composed of alpha, epsilon and theta chains) that associates with a tau subunit. This core dimerizes to form the POLIII' complex. PolIII' associates with the gamma complex (composed of gamma, delta, delta', psi and chi chains) and with the beta chain to form the complete DNA polymerase III complex.</text>
</comment>
<keyword evidence="3 9" id="KW-0547">Nucleotide-binding</keyword>
<dbReference type="InterPro" id="IPR011545">
    <property type="entry name" value="DEAD/DEAH_box_helicase_dom"/>
</dbReference>
<keyword evidence="9" id="KW-0269">Exonuclease</keyword>
<dbReference type="SMART" id="SM00479">
    <property type="entry name" value="EXOIII"/>
    <property type="match status" value="1"/>
</dbReference>
<evidence type="ECO:0000256" key="1">
    <source>
        <dbReference type="ARBA" id="ARBA00001966"/>
    </source>
</evidence>
<keyword evidence="4 9" id="KW-0378">Hydrolase</keyword>
<keyword evidence="5 9" id="KW-0067">ATP-binding</keyword>
<evidence type="ECO:0000256" key="6">
    <source>
        <dbReference type="ARBA" id="ARBA00025483"/>
    </source>
</evidence>
<dbReference type="Gene3D" id="3.40.50.300">
    <property type="entry name" value="P-loop containing nucleotide triphosphate hydrolases"/>
    <property type="match status" value="2"/>
</dbReference>
<keyword evidence="2 9" id="KW-0540">Nuclease</keyword>
<dbReference type="AlphaFoldDB" id="A0A6J4V0D1"/>
<dbReference type="InterPro" id="IPR014001">
    <property type="entry name" value="Helicase_ATP-bd"/>
</dbReference>
<dbReference type="InterPro" id="IPR027417">
    <property type="entry name" value="P-loop_NTPase"/>
</dbReference>
<keyword evidence="11" id="KW-0347">Helicase</keyword>
<dbReference type="GO" id="GO:0008408">
    <property type="term" value="F:3'-5' exonuclease activity"/>
    <property type="evidence" value="ECO:0007669"/>
    <property type="project" value="UniProtKB-UniRule"/>
</dbReference>
<evidence type="ECO:0000256" key="4">
    <source>
        <dbReference type="ARBA" id="ARBA00022801"/>
    </source>
</evidence>
<dbReference type="InterPro" id="IPR006555">
    <property type="entry name" value="ATP-dep_Helicase_C"/>
</dbReference>
<organism evidence="11">
    <name type="scientific">uncultured Thermomicrobiales bacterium</name>
    <dbReference type="NCBI Taxonomy" id="1645740"/>
    <lineage>
        <taxon>Bacteria</taxon>
        <taxon>Pseudomonadati</taxon>
        <taxon>Thermomicrobiota</taxon>
        <taxon>Thermomicrobia</taxon>
        <taxon>Thermomicrobiales</taxon>
        <taxon>environmental samples</taxon>
    </lineage>
</organism>
<dbReference type="SUPFAM" id="SSF53098">
    <property type="entry name" value="Ribonuclease H-like"/>
    <property type="match status" value="1"/>
</dbReference>
<reference evidence="11" key="1">
    <citation type="submission" date="2020-02" db="EMBL/GenBank/DDBJ databases">
        <authorList>
            <person name="Meier V. D."/>
        </authorList>
    </citation>
    <scope>NUCLEOTIDE SEQUENCE</scope>
    <source>
        <strain evidence="11">AVDCRST_MAG49</strain>
    </source>
</reference>
<evidence type="ECO:0000256" key="7">
    <source>
        <dbReference type="ARBA" id="ARBA00026073"/>
    </source>
</evidence>
<evidence type="ECO:0000259" key="10">
    <source>
        <dbReference type="PROSITE" id="PS51193"/>
    </source>
</evidence>
<sequence>MTESRLTDTFVALDVEATGMDPDRHEVIEVAVVVSSPTEPLERYATLVRPRRPLSLDISALTGISAADLDGAPDMAEVAPRLRRLLAGRPIVGHSVAMDVAMLGAAGITLPNPVYDTYQLATLLVPDLPAYGLTTVARALGVAAPDGHRALPDADASAAVFRALLARLEEHDATTLDELRELAALAGWPTAALFDAVAAARPTGPLFERATSGEAPAKRSGAHELAFLTPRERPEPLRATGSRRSVPDEVIAEALAPGGPISRVVGGYEYRPAQRQMAEAVAEAHGSDGQLVVEAGTGTGKSVAYLLPSALHAVERGETVVVSTNTLALQDQLYRKDIPALRQALAADRRDEDGAPFEAAVLKGRTNYLCLRRWFATRRTPVHDAADARLRAKVLLWLGETETGDRAEVRLEPDEDALWRGISAEEHACEPARCVFNQRNQCFLFRARRTAEHAHLLVVNHALLLSDAVAGSRVLPEYAHLVVDEAHHLEDQATTQFGFVVDERVVADYLDSVVRSEGPVQVGAVPAALGLLGRDAATDAAKRRASAAIERAKVALDRANGARLAARELFGGLGQLTARLESGRGGYERTLRLTPEVREEHAWLDAEIAWERLDAELAGLEEQLRWFQTALEAVEPGPEADDLAVEHHQELAGEVGGAVRDGADLSARLSTLFAAPSADAVYWVDRGMDGERVALHAAPLRVGGVLREALFDRLSSVVLTSATLTTDGSFDFVVERLGLEAPVDLVVPSPFDYVRSTLLYLADDIPDPNQPGYQRRLQETLIEACGATGGRALVLFTSHAALQATYRAIRGPLAEQGVLVLAQRTDGSPRQLVERLRQSPNVVVLGTASFWEGIDVVGPALSLLVITKLPFAVPSDPVFAARGELVEQEGGHPFLDYAVPQAVLRFKQGFGRLIRSSQDRGVCAVLDRRVVSKRYGRSFVESLPNCSVTVGSTVDLADAATDWLGGDAWGAVG</sequence>
<dbReference type="InterPro" id="IPR012337">
    <property type="entry name" value="RNaseH-like_sf"/>
</dbReference>
<dbReference type="PROSITE" id="PS51193">
    <property type="entry name" value="HELICASE_ATP_BIND_2"/>
    <property type="match status" value="1"/>
</dbReference>
<dbReference type="GO" id="GO:0016818">
    <property type="term" value="F:hydrolase activity, acting on acid anhydrides, in phosphorus-containing anhydrides"/>
    <property type="evidence" value="ECO:0007669"/>
    <property type="project" value="InterPro"/>
</dbReference>
<evidence type="ECO:0000256" key="3">
    <source>
        <dbReference type="ARBA" id="ARBA00022741"/>
    </source>
</evidence>
<evidence type="ECO:0000256" key="5">
    <source>
        <dbReference type="ARBA" id="ARBA00022840"/>
    </source>
</evidence>
<name>A0A6J4V0D1_9BACT</name>
<evidence type="ECO:0000313" key="11">
    <source>
        <dbReference type="EMBL" id="CAA9561787.1"/>
    </source>
</evidence>
<dbReference type="Gene3D" id="3.30.420.10">
    <property type="entry name" value="Ribonuclease H-like superfamily/Ribonuclease H"/>
    <property type="match status" value="1"/>
</dbReference>
<dbReference type="GO" id="GO:0043139">
    <property type="term" value="F:5'-3' DNA helicase activity"/>
    <property type="evidence" value="ECO:0007669"/>
    <property type="project" value="UniProtKB-EC"/>
</dbReference>
<feature type="short sequence motif" description="DEAH box" evidence="9">
    <location>
        <begin position="484"/>
        <end position="487"/>
    </location>
</feature>
<comment type="catalytic activity">
    <reaction evidence="8">
        <text>ATP + H2O = ADP + phosphate + H(+)</text>
        <dbReference type="Rhea" id="RHEA:13065"/>
        <dbReference type="ChEBI" id="CHEBI:15377"/>
        <dbReference type="ChEBI" id="CHEBI:15378"/>
        <dbReference type="ChEBI" id="CHEBI:30616"/>
        <dbReference type="ChEBI" id="CHEBI:43474"/>
        <dbReference type="ChEBI" id="CHEBI:456216"/>
        <dbReference type="EC" id="5.6.2.3"/>
    </reaction>
</comment>
<gene>
    <name evidence="9" type="primary">dinG</name>
    <name evidence="11" type="ORF">AVDCRST_MAG49-2496</name>
</gene>
<dbReference type="SUPFAM" id="SSF52540">
    <property type="entry name" value="P-loop containing nucleoside triphosphate hydrolases"/>
    <property type="match status" value="1"/>
</dbReference>
<dbReference type="Pfam" id="PF13307">
    <property type="entry name" value="Helicase_C_2"/>
    <property type="match status" value="1"/>
</dbReference>
<dbReference type="InterPro" id="IPR013520">
    <property type="entry name" value="Ribonucl_H"/>
</dbReference>
<proteinExistence type="inferred from homology"/>
<dbReference type="CDD" id="cd06127">
    <property type="entry name" value="DEDDh"/>
    <property type="match status" value="1"/>
</dbReference>
<dbReference type="InterPro" id="IPR006310">
    <property type="entry name" value="DinG"/>
</dbReference>
<dbReference type="EMBL" id="CADCWG010000167">
    <property type="protein sequence ID" value="CAA9561787.1"/>
    <property type="molecule type" value="Genomic_DNA"/>
</dbReference>
<comment type="similarity">
    <text evidence="9">Belongs to the helicase family. DinG subfamily. Type 2 sub-subfamily.</text>
</comment>